<keyword evidence="3" id="KW-0732">Signal</keyword>
<keyword evidence="5" id="KW-0564">Palmitate</keyword>
<name>A0A4Z1QZS3_9GAMM</name>
<evidence type="ECO:0000313" key="7">
    <source>
        <dbReference type="EMBL" id="TKS52864.1"/>
    </source>
</evidence>
<keyword evidence="8" id="KW-1185">Reference proteome</keyword>
<dbReference type="RefSeq" id="WP_134674985.1">
    <property type="nucleotide sequence ID" value="NZ_CP039383.2"/>
</dbReference>
<reference evidence="7 8" key="1">
    <citation type="submission" date="2019-01" db="EMBL/GenBank/DDBJ databases">
        <authorList>
            <person name="Zhang S."/>
        </authorList>
    </citation>
    <scope>NUCLEOTIDE SEQUENCE [LARGE SCALE GENOMIC DNA]</scope>
    <source>
        <strain evidence="7 8">1626</strain>
    </source>
</reference>
<gene>
    <name evidence="7" type="ORF">E4582_11545</name>
</gene>
<sequence length="51" mass="5174">MKRFTALLLLALFSVGTLSACNTMKGAGQDVQKAGGKLEDAADKTGGTGTE</sequence>
<comment type="caution">
    <text evidence="7">The sequence shown here is derived from an EMBL/GenBank/DDBJ whole genome shotgun (WGS) entry which is preliminary data.</text>
</comment>
<protein>
    <submittedName>
        <fullName evidence="7">Entericidin A/B family lipoprotein</fullName>
    </submittedName>
</protein>
<evidence type="ECO:0000256" key="5">
    <source>
        <dbReference type="ARBA" id="ARBA00023139"/>
    </source>
</evidence>
<evidence type="ECO:0000256" key="6">
    <source>
        <dbReference type="ARBA" id="ARBA00023288"/>
    </source>
</evidence>
<evidence type="ECO:0000256" key="3">
    <source>
        <dbReference type="ARBA" id="ARBA00022729"/>
    </source>
</evidence>
<accession>A0A4Z1QZS3</accession>
<proteinExistence type="inferred from homology"/>
<evidence type="ECO:0000256" key="4">
    <source>
        <dbReference type="ARBA" id="ARBA00023136"/>
    </source>
</evidence>
<keyword evidence="2" id="KW-1003">Cell membrane</keyword>
<keyword evidence="4" id="KW-0472">Membrane</keyword>
<organism evidence="7 8">
    <name type="scientific">Luteimonas yindakuii</name>
    <dbReference type="NCBI Taxonomy" id="2565782"/>
    <lineage>
        <taxon>Bacteria</taxon>
        <taxon>Pseudomonadati</taxon>
        <taxon>Pseudomonadota</taxon>
        <taxon>Gammaproteobacteria</taxon>
        <taxon>Lysobacterales</taxon>
        <taxon>Lysobacteraceae</taxon>
        <taxon>Luteimonas</taxon>
    </lineage>
</organism>
<evidence type="ECO:0000313" key="8">
    <source>
        <dbReference type="Proteomes" id="UP000298681"/>
    </source>
</evidence>
<comment type="similarity">
    <text evidence="1">Belongs to the EcnA/EcnB lipoprotein family.</text>
</comment>
<dbReference type="Proteomes" id="UP000298681">
    <property type="component" value="Unassembled WGS sequence"/>
</dbReference>
<dbReference type="EMBL" id="SPUH01000002">
    <property type="protein sequence ID" value="TKS52864.1"/>
    <property type="molecule type" value="Genomic_DNA"/>
</dbReference>
<dbReference type="Pfam" id="PF08085">
    <property type="entry name" value="Entericidin"/>
    <property type="match status" value="1"/>
</dbReference>
<dbReference type="GO" id="GO:0009636">
    <property type="term" value="P:response to toxic substance"/>
    <property type="evidence" value="ECO:0007669"/>
    <property type="project" value="InterPro"/>
</dbReference>
<dbReference type="InterPro" id="IPR012556">
    <property type="entry name" value="Entericidin"/>
</dbReference>
<dbReference type="OrthoDB" id="9181810at2"/>
<evidence type="ECO:0000256" key="2">
    <source>
        <dbReference type="ARBA" id="ARBA00022475"/>
    </source>
</evidence>
<dbReference type="GO" id="GO:0016020">
    <property type="term" value="C:membrane"/>
    <property type="evidence" value="ECO:0007669"/>
    <property type="project" value="InterPro"/>
</dbReference>
<evidence type="ECO:0000256" key="1">
    <source>
        <dbReference type="ARBA" id="ARBA00010296"/>
    </source>
</evidence>
<dbReference type="AlphaFoldDB" id="A0A4Z1QZS3"/>
<dbReference type="PROSITE" id="PS51257">
    <property type="entry name" value="PROKAR_LIPOPROTEIN"/>
    <property type="match status" value="1"/>
</dbReference>
<keyword evidence="6 7" id="KW-0449">Lipoprotein</keyword>